<evidence type="ECO:0000256" key="2">
    <source>
        <dbReference type="SAM" id="Phobius"/>
    </source>
</evidence>
<feature type="compositionally biased region" description="Polar residues" evidence="1">
    <location>
        <begin position="1"/>
        <end position="12"/>
    </location>
</feature>
<sequence>MMVHNTHTQGRAGTTMAEEEPKAAEHEEGRGARIAGTALVAVGVVVLIFVAAAAAFFLLAELLQGEWLLTGSALVVLAGCVWLANRLVRVAANQNKDPLG</sequence>
<keyword evidence="4" id="KW-1185">Reference proteome</keyword>
<dbReference type="RefSeq" id="WP_283832505.1">
    <property type="nucleotide sequence ID" value="NZ_JASJEU010000020.1"/>
</dbReference>
<protein>
    <submittedName>
        <fullName evidence="3">Uncharacterized protein</fullName>
    </submittedName>
</protein>
<dbReference type="EMBL" id="JASJEU010000020">
    <property type="protein sequence ID" value="MDJ1651158.1"/>
    <property type="molecule type" value="Genomic_DNA"/>
</dbReference>
<gene>
    <name evidence="3" type="ORF">QNJ86_10135</name>
</gene>
<evidence type="ECO:0000256" key="1">
    <source>
        <dbReference type="SAM" id="MobiDB-lite"/>
    </source>
</evidence>
<keyword evidence="2" id="KW-0812">Transmembrane</keyword>
<name>A0ABT7DNN6_9ACTN</name>
<feature type="transmembrane region" description="Helical" evidence="2">
    <location>
        <begin position="38"/>
        <end position="60"/>
    </location>
</feature>
<evidence type="ECO:0000313" key="3">
    <source>
        <dbReference type="EMBL" id="MDJ1651158.1"/>
    </source>
</evidence>
<feature type="region of interest" description="Disordered" evidence="1">
    <location>
        <begin position="1"/>
        <end position="29"/>
    </location>
</feature>
<accession>A0ABT7DNN6</accession>
<organism evidence="3 4">
    <name type="scientific">Gordonibacter faecis</name>
    <dbReference type="NCBI Taxonomy" id="3047475"/>
    <lineage>
        <taxon>Bacteria</taxon>
        <taxon>Bacillati</taxon>
        <taxon>Actinomycetota</taxon>
        <taxon>Coriobacteriia</taxon>
        <taxon>Eggerthellales</taxon>
        <taxon>Eggerthellaceae</taxon>
        <taxon>Gordonibacter</taxon>
    </lineage>
</organism>
<reference evidence="3 4" key="1">
    <citation type="submission" date="2023-05" db="EMBL/GenBank/DDBJ databases">
        <title>Gordonibacter KGMB12511T sp. nov., isolated from faeces of healthy Korean.</title>
        <authorList>
            <person name="Kim H.S."/>
            <person name="Kim J.-S."/>
            <person name="Suh M.K."/>
            <person name="Eom M.K."/>
            <person name="Do H.E."/>
            <person name="Lee J.-S."/>
        </authorList>
    </citation>
    <scope>NUCLEOTIDE SEQUENCE [LARGE SCALE GENOMIC DNA]</scope>
    <source>
        <strain evidence="3 4">KGMB12511</strain>
    </source>
</reference>
<feature type="compositionally biased region" description="Basic and acidic residues" evidence="1">
    <location>
        <begin position="19"/>
        <end position="29"/>
    </location>
</feature>
<keyword evidence="2" id="KW-0472">Membrane</keyword>
<keyword evidence="2" id="KW-1133">Transmembrane helix</keyword>
<evidence type="ECO:0000313" key="4">
    <source>
        <dbReference type="Proteomes" id="UP001232750"/>
    </source>
</evidence>
<proteinExistence type="predicted"/>
<dbReference type="Proteomes" id="UP001232750">
    <property type="component" value="Unassembled WGS sequence"/>
</dbReference>
<feature type="transmembrane region" description="Helical" evidence="2">
    <location>
        <begin position="66"/>
        <end position="84"/>
    </location>
</feature>
<comment type="caution">
    <text evidence="3">The sequence shown here is derived from an EMBL/GenBank/DDBJ whole genome shotgun (WGS) entry which is preliminary data.</text>
</comment>